<comment type="caution">
    <text evidence="1">The sequence shown here is derived from an EMBL/GenBank/DDBJ whole genome shotgun (WGS) entry which is preliminary data.</text>
</comment>
<keyword evidence="2" id="KW-1185">Reference proteome</keyword>
<evidence type="ECO:0000313" key="1">
    <source>
        <dbReference type="EMBL" id="KAK9863597.1"/>
    </source>
</evidence>
<protein>
    <submittedName>
        <fullName evidence="1">Uncharacterized protein</fullName>
    </submittedName>
</protein>
<accession>A0AAW1T4R5</accession>
<proteinExistence type="predicted"/>
<dbReference type="Proteomes" id="UP001485043">
    <property type="component" value="Unassembled WGS sequence"/>
</dbReference>
<dbReference type="EMBL" id="JALJOV010000451">
    <property type="protein sequence ID" value="KAK9863597.1"/>
    <property type="molecule type" value="Genomic_DNA"/>
</dbReference>
<evidence type="ECO:0000313" key="2">
    <source>
        <dbReference type="Proteomes" id="UP001485043"/>
    </source>
</evidence>
<dbReference type="AlphaFoldDB" id="A0AAW1T4R5"/>
<sequence>MVRYALPWDQRGSSRKICSTACSSSSTLGTFGIRHRRGFRNISSSKGNKLSLSFFRLTNDWSSKKLARQRSDLRPLLAVQTRRWLSGSKRYRARLTAQGCSTCPRPILMVAQDHYDVCSGAAYAYATSADPAPVSSANSP</sequence>
<name>A0AAW1T4R5_9CHLO</name>
<reference evidence="1 2" key="1">
    <citation type="journal article" date="2024" name="Nat. Commun.">
        <title>Phylogenomics reveals the evolutionary origins of lichenization in chlorophyte algae.</title>
        <authorList>
            <person name="Puginier C."/>
            <person name="Libourel C."/>
            <person name="Otte J."/>
            <person name="Skaloud P."/>
            <person name="Haon M."/>
            <person name="Grisel S."/>
            <person name="Petersen M."/>
            <person name="Berrin J.G."/>
            <person name="Delaux P.M."/>
            <person name="Dal Grande F."/>
            <person name="Keller J."/>
        </authorList>
    </citation>
    <scope>NUCLEOTIDE SEQUENCE [LARGE SCALE GENOMIC DNA]</scope>
    <source>
        <strain evidence="1 2">SAG 2523</strain>
    </source>
</reference>
<gene>
    <name evidence="1" type="ORF">WJX84_001727</name>
</gene>
<organism evidence="1 2">
    <name type="scientific">Apatococcus fuscideae</name>
    <dbReference type="NCBI Taxonomy" id="2026836"/>
    <lineage>
        <taxon>Eukaryota</taxon>
        <taxon>Viridiplantae</taxon>
        <taxon>Chlorophyta</taxon>
        <taxon>core chlorophytes</taxon>
        <taxon>Trebouxiophyceae</taxon>
        <taxon>Chlorellales</taxon>
        <taxon>Chlorellaceae</taxon>
        <taxon>Apatococcus</taxon>
    </lineage>
</organism>